<dbReference type="GO" id="GO:0004016">
    <property type="term" value="F:adenylate cyclase activity"/>
    <property type="evidence" value="ECO:0007669"/>
    <property type="project" value="TreeGrafter"/>
</dbReference>
<dbReference type="InterPro" id="IPR000792">
    <property type="entry name" value="Tscrpt_reg_LuxR_C"/>
</dbReference>
<reference evidence="4" key="1">
    <citation type="submission" date="2022-10" db="EMBL/GenBank/DDBJ databases">
        <title>The complete genomes of actinobacterial strains from the NBC collection.</title>
        <authorList>
            <person name="Joergensen T.S."/>
            <person name="Alvarez Arevalo M."/>
            <person name="Sterndorff E.B."/>
            <person name="Faurdal D."/>
            <person name="Vuksanovic O."/>
            <person name="Mourched A.-S."/>
            <person name="Charusanti P."/>
            <person name="Shaw S."/>
            <person name="Blin K."/>
            <person name="Weber T."/>
        </authorList>
    </citation>
    <scope>NUCLEOTIDE SEQUENCE</scope>
    <source>
        <strain evidence="4">NBC_00060</strain>
    </source>
</reference>
<dbReference type="SUPFAM" id="SSF46894">
    <property type="entry name" value="C-terminal effector domain of the bipartite response regulators"/>
    <property type="match status" value="1"/>
</dbReference>
<evidence type="ECO:0000256" key="1">
    <source>
        <dbReference type="ARBA" id="ARBA00022741"/>
    </source>
</evidence>
<dbReference type="Pfam" id="PF13191">
    <property type="entry name" value="AAA_16"/>
    <property type="match status" value="1"/>
</dbReference>
<evidence type="ECO:0000256" key="2">
    <source>
        <dbReference type="ARBA" id="ARBA00022840"/>
    </source>
</evidence>
<dbReference type="InterPro" id="IPR011990">
    <property type="entry name" value="TPR-like_helical_dom_sf"/>
</dbReference>
<dbReference type="SUPFAM" id="SSF52540">
    <property type="entry name" value="P-loop containing nucleoside triphosphate hydrolases"/>
    <property type="match status" value="1"/>
</dbReference>
<evidence type="ECO:0000259" key="3">
    <source>
        <dbReference type="PROSITE" id="PS50043"/>
    </source>
</evidence>
<dbReference type="Gene3D" id="1.10.10.10">
    <property type="entry name" value="Winged helix-like DNA-binding domain superfamily/Winged helix DNA-binding domain"/>
    <property type="match status" value="1"/>
</dbReference>
<dbReference type="PROSITE" id="PS00622">
    <property type="entry name" value="HTH_LUXR_1"/>
    <property type="match status" value="1"/>
</dbReference>
<dbReference type="GO" id="GO:0003677">
    <property type="term" value="F:DNA binding"/>
    <property type="evidence" value="ECO:0007669"/>
    <property type="project" value="InterPro"/>
</dbReference>
<dbReference type="PANTHER" id="PTHR16305">
    <property type="entry name" value="TESTICULAR SOLUBLE ADENYLYL CYCLASE"/>
    <property type="match status" value="1"/>
</dbReference>
<proteinExistence type="predicted"/>
<dbReference type="SMART" id="SM00421">
    <property type="entry name" value="HTH_LUXR"/>
    <property type="match status" value="1"/>
</dbReference>
<dbReference type="InterPro" id="IPR036388">
    <property type="entry name" value="WH-like_DNA-bd_sf"/>
</dbReference>
<dbReference type="SUPFAM" id="SSF48452">
    <property type="entry name" value="TPR-like"/>
    <property type="match status" value="1"/>
</dbReference>
<dbReference type="PROSITE" id="PS50043">
    <property type="entry name" value="HTH_LUXR_2"/>
    <property type="match status" value="1"/>
</dbReference>
<sequence>MSHTGGYTATEHRYDTLPLAGRAGELHTLCETVRASAAGHPALVHLVGESGIGKTSLIRALTGAGFGVPVLVGSACGAPLERDFPFGVVRQMFGDLLAKTDEPTRQSLLDLAGPPARLVVDEASFDAPPTSTYATHHALYRLITKLAERSPLLLVVDDAHAADAPSMRFLSYAAHRLVGRPITLLLSTTDGEQPYAEEPLLALSSQARELRLAPMSDETVAEVVHRSLGRTGADVVAACTEVTRGNPFLLAELLRVLGQSGTPAEQLGPDEVRRLGSPAVAARLRARFRARPDTEALAHAVAVLGDGAEFDVAADLAGLAPAHAARALDALAAMSVVPNSHPLGFSHSFVRNAVLESIPMGARITAHGRAAHLLRAAHAPSEQVAAHLLRSRSSAAPWACEELRRAAKLAAGRGAPDVAATYLRHALKQPLSPDEHSAVLCDLGSAELSYAPHDSIAHLREALAAATDARQAAQAALKLVPALCMLSAHEEASQIADTVLADLGGEDRDLAWRLEAAAMMPAFLRLPTVSTAWRRAERMARPARGDLDVRRHQQGMLATMTAWRGEDREKVVRCARGAILGADQNFFRPPSYYTLFALARTDASAAIDEVYAVTDRIAQGSGWPRAVAIMEMAHGLKATHSGDLHEAARRFSTALKSFEDYGIDVRRDHCAVTCAVWLTDVLVSLGRMGEARELLSRHMSAEDDVPQILEYTFLLYARGRLRLAEGDPQGAVEDLEECGRRAEAWQMRNPAILPWRSRAAAAHTALGQRERARELAEEDLALAFVWGTDRVIGVAQHALAMAVGAGEGHELLKAAVARLAASPYRLGHAAALLDLAALVHAEGSDDEARAILDQAIPLASECGAEPLARRGEELLAGIRGGRRKGRRAHIPHGLTPQEHQIGLAAARGATNRQIAQNLCVSVRNVEFHLSSAYRKLGVKRQGLGPLLLIGAAPETPKAPEMAGAGSR</sequence>
<dbReference type="CDD" id="cd06170">
    <property type="entry name" value="LuxR_C_like"/>
    <property type="match status" value="1"/>
</dbReference>
<organism evidence="4">
    <name type="scientific">Streptomyces sp. NBC_00060</name>
    <dbReference type="NCBI Taxonomy" id="2975636"/>
    <lineage>
        <taxon>Bacteria</taxon>
        <taxon>Bacillati</taxon>
        <taxon>Actinomycetota</taxon>
        <taxon>Actinomycetes</taxon>
        <taxon>Kitasatosporales</taxon>
        <taxon>Streptomycetaceae</taxon>
        <taxon>Streptomyces</taxon>
    </lineage>
</organism>
<gene>
    <name evidence="4" type="ORF">OHV25_03620</name>
</gene>
<feature type="domain" description="HTH luxR-type" evidence="3">
    <location>
        <begin position="887"/>
        <end position="951"/>
    </location>
</feature>
<dbReference type="InterPro" id="IPR016032">
    <property type="entry name" value="Sig_transdc_resp-reg_C-effctor"/>
</dbReference>
<dbReference type="InterPro" id="IPR041664">
    <property type="entry name" value="AAA_16"/>
</dbReference>
<keyword evidence="2" id="KW-0067">ATP-binding</keyword>
<protein>
    <submittedName>
        <fullName evidence="4">AAA family ATPase</fullName>
    </submittedName>
</protein>
<dbReference type="PANTHER" id="PTHR16305:SF35">
    <property type="entry name" value="TRANSCRIPTIONAL ACTIVATOR DOMAIN"/>
    <property type="match status" value="1"/>
</dbReference>
<accession>A0AAU2GV11</accession>
<dbReference type="InterPro" id="IPR027417">
    <property type="entry name" value="P-loop_NTPase"/>
</dbReference>
<dbReference type="GO" id="GO:0005737">
    <property type="term" value="C:cytoplasm"/>
    <property type="evidence" value="ECO:0007669"/>
    <property type="project" value="TreeGrafter"/>
</dbReference>
<dbReference type="AlphaFoldDB" id="A0AAU2GV11"/>
<dbReference type="GO" id="GO:0005524">
    <property type="term" value="F:ATP binding"/>
    <property type="evidence" value="ECO:0007669"/>
    <property type="project" value="UniProtKB-KW"/>
</dbReference>
<dbReference type="Gene3D" id="1.25.40.10">
    <property type="entry name" value="Tetratricopeptide repeat domain"/>
    <property type="match status" value="1"/>
</dbReference>
<dbReference type="EMBL" id="CP108253">
    <property type="protein sequence ID" value="WTU38716.1"/>
    <property type="molecule type" value="Genomic_DNA"/>
</dbReference>
<dbReference type="Pfam" id="PF00196">
    <property type="entry name" value="GerE"/>
    <property type="match status" value="1"/>
</dbReference>
<keyword evidence="1" id="KW-0547">Nucleotide-binding</keyword>
<dbReference type="GO" id="GO:0006355">
    <property type="term" value="P:regulation of DNA-templated transcription"/>
    <property type="evidence" value="ECO:0007669"/>
    <property type="project" value="InterPro"/>
</dbReference>
<name>A0AAU2GV11_9ACTN</name>
<evidence type="ECO:0000313" key="4">
    <source>
        <dbReference type="EMBL" id="WTU38716.1"/>
    </source>
</evidence>